<dbReference type="STRING" id="1432141.A0A015MAN8"/>
<dbReference type="Gene3D" id="1.25.40.10">
    <property type="entry name" value="Tetratricopeptide repeat domain"/>
    <property type="match status" value="1"/>
</dbReference>
<protein>
    <submittedName>
        <fullName evidence="1">Skt5p</fullName>
    </submittedName>
</protein>
<name>A0A015MAN8_RHIIW</name>
<dbReference type="HOGENOM" id="CLU_000288_36_14_1"/>
<dbReference type="SUPFAM" id="SSF81901">
    <property type="entry name" value="HCP-like"/>
    <property type="match status" value="2"/>
</dbReference>
<evidence type="ECO:0000313" key="2">
    <source>
        <dbReference type="Proteomes" id="UP000022910"/>
    </source>
</evidence>
<sequence length="383" mass="45461">MSYNLDINKNESNNKIINKVFKELLQELYVVFLDIEDHNTLRLNEFIHNTLLEYDLDPKNVFETMKINSQPDFSYSSLIGIFYQYGIGCEPDEIKAFEIFSNAVKNNKKEIIKKFSFDQKNEPITFCDDNIKELNEIITQYFYSLFLYKDIILNKAKNYKLYVKNAENGDSISQYYLGNYYYNKIDYNKAIEWYSKSSEGGNIRAIYKLGNCYYYGYGVMKDEKKALELYLKSAKGGLSYALRSVGDCYYYGRIMKDRSKAFKWYLKAAKKGDFQCQYLVAKWYHNDGIHDPKNEENWFYWNRKVAINGNIHAQFELAEYYLNSNSINKNEKKAFRWYMKLANDNEPRALYIVAKCYRDGVGTDKDLKEAIKWSVRYEESKVF</sequence>
<dbReference type="InterPro" id="IPR011990">
    <property type="entry name" value="TPR-like_helical_dom_sf"/>
</dbReference>
<dbReference type="InterPro" id="IPR006597">
    <property type="entry name" value="Sel1-like"/>
</dbReference>
<dbReference type="SMR" id="A0A015MAN8"/>
<accession>A0A015MAN8</accession>
<dbReference type="Pfam" id="PF08238">
    <property type="entry name" value="Sel1"/>
    <property type="match status" value="6"/>
</dbReference>
<dbReference type="PANTHER" id="PTHR43628">
    <property type="entry name" value="ACTIVATOR OF C KINASE PROTEIN 1-RELATED"/>
    <property type="match status" value="1"/>
</dbReference>
<comment type="caution">
    <text evidence="1">The sequence shown here is derived from an EMBL/GenBank/DDBJ whole genome shotgun (WGS) entry which is preliminary data.</text>
</comment>
<dbReference type="AlphaFoldDB" id="A0A015MAN8"/>
<proteinExistence type="predicted"/>
<reference evidence="1 2" key="1">
    <citation type="submission" date="2014-02" db="EMBL/GenBank/DDBJ databases">
        <title>Single nucleus genome sequencing reveals high similarity among nuclei of an endomycorrhizal fungus.</title>
        <authorList>
            <person name="Lin K."/>
            <person name="Geurts R."/>
            <person name="Zhang Z."/>
            <person name="Limpens E."/>
            <person name="Saunders D.G."/>
            <person name="Mu D."/>
            <person name="Pang E."/>
            <person name="Cao H."/>
            <person name="Cha H."/>
            <person name="Lin T."/>
            <person name="Zhou Q."/>
            <person name="Shang Y."/>
            <person name="Li Y."/>
            <person name="Ivanov S."/>
            <person name="Sharma T."/>
            <person name="Velzen R.V."/>
            <person name="Ruijter N.D."/>
            <person name="Aanen D.K."/>
            <person name="Win J."/>
            <person name="Kamoun S."/>
            <person name="Bisseling T."/>
            <person name="Huang S."/>
        </authorList>
    </citation>
    <scope>NUCLEOTIDE SEQUENCE [LARGE SCALE GENOMIC DNA]</scope>
    <source>
        <strain evidence="2">DAOM197198w</strain>
    </source>
</reference>
<keyword evidence="2" id="KW-1185">Reference proteome</keyword>
<dbReference type="SMART" id="SM00671">
    <property type="entry name" value="SEL1"/>
    <property type="match status" value="6"/>
</dbReference>
<dbReference type="PANTHER" id="PTHR43628:SF1">
    <property type="entry name" value="CHITIN SYNTHASE REGULATORY FACTOR 2-RELATED"/>
    <property type="match status" value="1"/>
</dbReference>
<dbReference type="EMBL" id="JEMT01023731">
    <property type="protein sequence ID" value="EXX63913.1"/>
    <property type="molecule type" value="Genomic_DNA"/>
</dbReference>
<gene>
    <name evidence="1" type="ORF">RirG_147790</name>
</gene>
<dbReference type="Proteomes" id="UP000022910">
    <property type="component" value="Unassembled WGS sequence"/>
</dbReference>
<organism evidence="1 2">
    <name type="scientific">Rhizophagus irregularis (strain DAOM 197198w)</name>
    <name type="common">Glomus intraradices</name>
    <dbReference type="NCBI Taxonomy" id="1432141"/>
    <lineage>
        <taxon>Eukaryota</taxon>
        <taxon>Fungi</taxon>
        <taxon>Fungi incertae sedis</taxon>
        <taxon>Mucoromycota</taxon>
        <taxon>Glomeromycotina</taxon>
        <taxon>Glomeromycetes</taxon>
        <taxon>Glomerales</taxon>
        <taxon>Glomeraceae</taxon>
        <taxon>Rhizophagus</taxon>
    </lineage>
</organism>
<dbReference type="InterPro" id="IPR052945">
    <property type="entry name" value="Mitotic_Regulator"/>
</dbReference>
<evidence type="ECO:0000313" key="1">
    <source>
        <dbReference type="EMBL" id="EXX63913.1"/>
    </source>
</evidence>